<dbReference type="InParanoid" id="K1QNH9"/>
<dbReference type="AlphaFoldDB" id="K1QNH9"/>
<organism evidence="1">
    <name type="scientific">Magallana gigas</name>
    <name type="common">Pacific oyster</name>
    <name type="synonym">Crassostrea gigas</name>
    <dbReference type="NCBI Taxonomy" id="29159"/>
    <lineage>
        <taxon>Eukaryota</taxon>
        <taxon>Metazoa</taxon>
        <taxon>Spiralia</taxon>
        <taxon>Lophotrochozoa</taxon>
        <taxon>Mollusca</taxon>
        <taxon>Bivalvia</taxon>
        <taxon>Autobranchia</taxon>
        <taxon>Pteriomorphia</taxon>
        <taxon>Ostreida</taxon>
        <taxon>Ostreoidea</taxon>
        <taxon>Ostreidae</taxon>
        <taxon>Magallana</taxon>
    </lineage>
</organism>
<gene>
    <name evidence="1" type="ORF">CGI_10000490</name>
</gene>
<accession>K1QNH9</accession>
<protein>
    <submittedName>
        <fullName evidence="1">Uncharacterized protein</fullName>
    </submittedName>
</protein>
<sequence>MTYISAILRPAEYFCFVHNSFAICFPNRIDHHLCNGVHCLPLANIPTVAQNISTFGTDHWTKLRTLYAANTTTVST</sequence>
<dbReference type="EMBL" id="JH816702">
    <property type="protein sequence ID" value="EKC23106.1"/>
    <property type="molecule type" value="Genomic_DNA"/>
</dbReference>
<dbReference type="HOGENOM" id="CLU_2656859_0_0_1"/>
<reference evidence="1" key="1">
    <citation type="journal article" date="2012" name="Nature">
        <title>The oyster genome reveals stress adaptation and complexity of shell formation.</title>
        <authorList>
            <person name="Zhang G."/>
            <person name="Fang X."/>
            <person name="Guo X."/>
            <person name="Li L."/>
            <person name="Luo R."/>
            <person name="Xu F."/>
            <person name="Yang P."/>
            <person name="Zhang L."/>
            <person name="Wang X."/>
            <person name="Qi H."/>
            <person name="Xiong Z."/>
            <person name="Que H."/>
            <person name="Xie Y."/>
            <person name="Holland P.W."/>
            <person name="Paps J."/>
            <person name="Zhu Y."/>
            <person name="Wu F."/>
            <person name="Chen Y."/>
            <person name="Wang J."/>
            <person name="Peng C."/>
            <person name="Meng J."/>
            <person name="Yang L."/>
            <person name="Liu J."/>
            <person name="Wen B."/>
            <person name="Zhang N."/>
            <person name="Huang Z."/>
            <person name="Zhu Q."/>
            <person name="Feng Y."/>
            <person name="Mount A."/>
            <person name="Hedgecock D."/>
            <person name="Xu Z."/>
            <person name="Liu Y."/>
            <person name="Domazet-Loso T."/>
            <person name="Du Y."/>
            <person name="Sun X."/>
            <person name="Zhang S."/>
            <person name="Liu B."/>
            <person name="Cheng P."/>
            <person name="Jiang X."/>
            <person name="Li J."/>
            <person name="Fan D."/>
            <person name="Wang W."/>
            <person name="Fu W."/>
            <person name="Wang T."/>
            <person name="Wang B."/>
            <person name="Zhang J."/>
            <person name="Peng Z."/>
            <person name="Li Y."/>
            <person name="Li N."/>
            <person name="Wang J."/>
            <person name="Chen M."/>
            <person name="He Y."/>
            <person name="Tan F."/>
            <person name="Song X."/>
            <person name="Zheng Q."/>
            <person name="Huang R."/>
            <person name="Yang H."/>
            <person name="Du X."/>
            <person name="Chen L."/>
            <person name="Yang M."/>
            <person name="Gaffney P.M."/>
            <person name="Wang S."/>
            <person name="Luo L."/>
            <person name="She Z."/>
            <person name="Ming Y."/>
            <person name="Huang W."/>
            <person name="Zhang S."/>
            <person name="Huang B."/>
            <person name="Zhang Y."/>
            <person name="Qu T."/>
            <person name="Ni P."/>
            <person name="Miao G."/>
            <person name="Wang J."/>
            <person name="Wang Q."/>
            <person name="Steinberg C.E."/>
            <person name="Wang H."/>
            <person name="Li N."/>
            <person name="Qian L."/>
            <person name="Zhang G."/>
            <person name="Li Y."/>
            <person name="Yang H."/>
            <person name="Liu X."/>
            <person name="Wang J."/>
            <person name="Yin Y."/>
            <person name="Wang J."/>
        </authorList>
    </citation>
    <scope>NUCLEOTIDE SEQUENCE [LARGE SCALE GENOMIC DNA]</scope>
    <source>
        <strain evidence="1">05x7-T-G4-1.051#20</strain>
    </source>
</reference>
<proteinExistence type="predicted"/>
<evidence type="ECO:0000313" key="1">
    <source>
        <dbReference type="EMBL" id="EKC23106.1"/>
    </source>
</evidence>
<name>K1QNH9_MAGGI</name>